<proteinExistence type="predicted"/>
<name>A0ABP5MY41_9MICO</name>
<dbReference type="PANTHER" id="PTHR38479">
    <property type="entry name" value="LMO0824 PROTEIN"/>
    <property type="match status" value="1"/>
</dbReference>
<gene>
    <name evidence="1" type="ORF">GCM10009786_06300</name>
</gene>
<sequence>MTETLSPTDVLRVRVHALGLTATSWARGEPEASGAERIAGVARRMLAVQGQDWRSARWALGVRAPGSAIADVEAAFAERRIVRSWPMRGTVHVVAAEDIGWMQGATNHRVLAGAPKRRAFLGMSDAVLERLVEVSLVALDAAGTAGLERDALAEAWTEAGIDWQSNWRYHVIWWICQNGMATFGPIGPSGEPLLVRAEHWITAPRQYSGDDALRELAVRYARCRGPFRVNDFAWWTGLTVAEARAGLVAARDAGELAEARARDASGDPVSGAAGRLWVDPGSLGSAVSEARLPEWTLLAAFDEHLLGYTDRTAQLDQQHFDRIVPGRNGMFLPTVLRKGRVVATWKRLRTKTGGLEIASFPDTGIDAPALAPLSRDWADFHGVETGGISVVQPADAG</sequence>
<comment type="caution">
    <text evidence="1">The sequence shown here is derived from an EMBL/GenBank/DDBJ whole genome shotgun (WGS) entry which is preliminary data.</text>
</comment>
<organism evidence="1 2">
    <name type="scientific">Leucobacter alluvii</name>
    <dbReference type="NCBI Taxonomy" id="340321"/>
    <lineage>
        <taxon>Bacteria</taxon>
        <taxon>Bacillati</taxon>
        <taxon>Actinomycetota</taxon>
        <taxon>Actinomycetes</taxon>
        <taxon>Micrococcales</taxon>
        <taxon>Microbacteriaceae</taxon>
        <taxon>Leucobacter</taxon>
    </lineage>
</organism>
<protein>
    <submittedName>
        <fullName evidence="1">Crosslink repair DNA glycosylase YcaQ family protein</fullName>
    </submittedName>
</protein>
<reference evidence="2" key="1">
    <citation type="journal article" date="2019" name="Int. J. Syst. Evol. Microbiol.">
        <title>The Global Catalogue of Microorganisms (GCM) 10K type strain sequencing project: providing services to taxonomists for standard genome sequencing and annotation.</title>
        <authorList>
            <consortium name="The Broad Institute Genomics Platform"/>
            <consortium name="The Broad Institute Genome Sequencing Center for Infectious Disease"/>
            <person name="Wu L."/>
            <person name="Ma J."/>
        </authorList>
    </citation>
    <scope>NUCLEOTIDE SEQUENCE [LARGE SCALE GENOMIC DNA]</scope>
    <source>
        <strain evidence="2">JCM 14919</strain>
    </source>
</reference>
<dbReference type="Proteomes" id="UP001501084">
    <property type="component" value="Unassembled WGS sequence"/>
</dbReference>
<dbReference type="InterPro" id="IPR009351">
    <property type="entry name" value="AlkZ-like"/>
</dbReference>
<dbReference type="Pfam" id="PF06224">
    <property type="entry name" value="AlkZ-like"/>
    <property type="match status" value="1"/>
</dbReference>
<accession>A0ABP5MY41</accession>
<keyword evidence="2" id="KW-1185">Reference proteome</keyword>
<evidence type="ECO:0000313" key="2">
    <source>
        <dbReference type="Proteomes" id="UP001501084"/>
    </source>
</evidence>
<evidence type="ECO:0000313" key="1">
    <source>
        <dbReference type="EMBL" id="GAA2186265.1"/>
    </source>
</evidence>
<dbReference type="PANTHER" id="PTHR38479:SF2">
    <property type="entry name" value="WINGED HELIX DNA-BINDING DOMAIN-CONTAINING PROTEIN"/>
    <property type="match status" value="1"/>
</dbReference>
<dbReference type="RefSeq" id="WP_346057348.1">
    <property type="nucleotide sequence ID" value="NZ_BAAAOP010000003.1"/>
</dbReference>
<dbReference type="EMBL" id="BAAAOP010000003">
    <property type="protein sequence ID" value="GAA2186265.1"/>
    <property type="molecule type" value="Genomic_DNA"/>
</dbReference>